<feature type="region of interest" description="Disordered" evidence="2">
    <location>
        <begin position="1"/>
        <end position="32"/>
    </location>
</feature>
<evidence type="ECO:0000313" key="3">
    <source>
        <dbReference type="EMBL" id="MBD9699166.1"/>
    </source>
</evidence>
<dbReference type="EMBL" id="JACZDF010000003">
    <property type="protein sequence ID" value="MBD9699166.1"/>
    <property type="molecule type" value="Genomic_DNA"/>
</dbReference>
<keyword evidence="4" id="KW-1185">Reference proteome</keyword>
<dbReference type="Gene3D" id="3.40.190.10">
    <property type="entry name" value="Periplasmic binding protein-like II"/>
    <property type="match status" value="2"/>
</dbReference>
<feature type="compositionally biased region" description="Low complexity" evidence="2">
    <location>
        <begin position="9"/>
        <end position="29"/>
    </location>
</feature>
<accession>A0ABR9DPX1</accession>
<dbReference type="SUPFAM" id="SSF53850">
    <property type="entry name" value="Periplasmic binding protein-like II"/>
    <property type="match status" value="1"/>
</dbReference>
<evidence type="ECO:0000256" key="1">
    <source>
        <dbReference type="ARBA" id="ARBA00022729"/>
    </source>
</evidence>
<organism evidence="3 4">
    <name type="scientific">Flavimobilis rhizosphaerae</name>
    <dbReference type="NCBI Taxonomy" id="2775421"/>
    <lineage>
        <taxon>Bacteria</taxon>
        <taxon>Bacillati</taxon>
        <taxon>Actinomycetota</taxon>
        <taxon>Actinomycetes</taxon>
        <taxon>Micrococcales</taxon>
        <taxon>Jonesiaceae</taxon>
        <taxon>Flavimobilis</taxon>
    </lineage>
</organism>
<dbReference type="Pfam" id="PF13343">
    <property type="entry name" value="SBP_bac_6"/>
    <property type="match status" value="1"/>
</dbReference>
<dbReference type="PANTHER" id="PTHR30006">
    <property type="entry name" value="THIAMINE-BINDING PERIPLASMIC PROTEIN-RELATED"/>
    <property type="match status" value="1"/>
</dbReference>
<dbReference type="NCBIfam" id="TIGR01254">
    <property type="entry name" value="sfuA"/>
    <property type="match status" value="1"/>
</dbReference>
<sequence>MSSTRPAVTDDGTPPSTTGGITLHSTTSTTRRHPVRLAALALASATLLAACASAGPTPASTTTPGATASTSEAPASGPVTLLTHSSYELSKEQIADLKEKGLDVKVVQVGDGGTLVNQLILTKDAPLGDVVFGVDNTFASRAIDAGVFEAYTSPALPAAAVPLKVAGGDAVTPVDQGDVCINVDSVWFEKNPDVPVPATLDDLTKPDYKDLVVLTNPATSTPGLSFLAGTVSQYGADGYLEYWTRLKDNGVRIADSWSDAYYSDFTGAAEDGTRPIVLSYSSSPAYTLTDDGGTTTASLPATCTRQVEYAGVLAGAKNPAGARAVVDYLLSPELQATLPDTAYMYPVDPDVALPESFQKHGALAENPIPVDPVVVARDRDTWISDWTDTVLG</sequence>
<gene>
    <name evidence="3" type="ORF">IGS67_06630</name>
</gene>
<evidence type="ECO:0000256" key="2">
    <source>
        <dbReference type="SAM" id="MobiDB-lite"/>
    </source>
</evidence>
<evidence type="ECO:0000313" key="4">
    <source>
        <dbReference type="Proteomes" id="UP000642107"/>
    </source>
</evidence>
<reference evidence="3 4" key="1">
    <citation type="submission" date="2020-09" db="EMBL/GenBank/DDBJ databases">
        <title>Flavimobilis rhizosphaerae sp. nov., isolated from rhizosphere soil of Spartina alterniflora.</title>
        <authorList>
            <person name="Hanqin C."/>
        </authorList>
    </citation>
    <scope>NUCLEOTIDE SEQUENCE [LARGE SCALE GENOMIC DNA]</scope>
    <source>
        <strain evidence="3 4">GY 10621</strain>
    </source>
</reference>
<comment type="caution">
    <text evidence="3">The sequence shown here is derived from an EMBL/GenBank/DDBJ whole genome shotgun (WGS) entry which is preliminary data.</text>
</comment>
<name>A0ABR9DPX1_9MICO</name>
<feature type="region of interest" description="Disordered" evidence="2">
    <location>
        <begin position="54"/>
        <end position="78"/>
    </location>
</feature>
<dbReference type="PANTHER" id="PTHR30006:SF2">
    <property type="entry name" value="ABC TRANSPORTER SUBSTRATE-BINDING PROTEIN"/>
    <property type="match status" value="1"/>
</dbReference>
<protein>
    <submittedName>
        <fullName evidence="3">Thiamine ABC transporter substrate-binding protein</fullName>
    </submittedName>
</protein>
<keyword evidence="1" id="KW-0732">Signal</keyword>
<proteinExistence type="predicted"/>
<dbReference type="InterPro" id="IPR005948">
    <property type="entry name" value="ThiB-like"/>
</dbReference>
<dbReference type="Proteomes" id="UP000642107">
    <property type="component" value="Unassembled WGS sequence"/>
</dbReference>